<reference evidence="2" key="2">
    <citation type="submission" date="2015-01" db="EMBL/GenBank/DDBJ databases">
        <title>Evolutionary Origins and Diversification of the Mycorrhizal Mutualists.</title>
        <authorList>
            <consortium name="DOE Joint Genome Institute"/>
            <consortium name="Mycorrhizal Genomics Consortium"/>
            <person name="Kohler A."/>
            <person name="Kuo A."/>
            <person name="Nagy L.G."/>
            <person name="Floudas D."/>
            <person name="Copeland A."/>
            <person name="Barry K.W."/>
            <person name="Cichocki N."/>
            <person name="Veneault-Fourrey C."/>
            <person name="LaButti K."/>
            <person name="Lindquist E.A."/>
            <person name="Lipzen A."/>
            <person name="Lundell T."/>
            <person name="Morin E."/>
            <person name="Murat C."/>
            <person name="Riley R."/>
            <person name="Ohm R."/>
            <person name="Sun H."/>
            <person name="Tunlid A."/>
            <person name="Henrissat B."/>
            <person name="Grigoriev I.V."/>
            <person name="Hibbett D.S."/>
            <person name="Martin F."/>
        </authorList>
    </citation>
    <scope>NUCLEOTIDE SEQUENCE [LARGE SCALE GENOMIC DNA]</scope>
    <source>
        <strain evidence="2">Zn</strain>
    </source>
</reference>
<protein>
    <recommendedName>
        <fullName evidence="3">F-box domain-containing protein</fullName>
    </recommendedName>
</protein>
<organism evidence="1 2">
    <name type="scientific">Oidiodendron maius (strain Zn)</name>
    <dbReference type="NCBI Taxonomy" id="913774"/>
    <lineage>
        <taxon>Eukaryota</taxon>
        <taxon>Fungi</taxon>
        <taxon>Dikarya</taxon>
        <taxon>Ascomycota</taxon>
        <taxon>Pezizomycotina</taxon>
        <taxon>Leotiomycetes</taxon>
        <taxon>Leotiomycetes incertae sedis</taxon>
        <taxon>Myxotrichaceae</taxon>
        <taxon>Oidiodendron</taxon>
    </lineage>
</organism>
<name>A0A0C3CYD0_OIDMZ</name>
<reference evidence="1 2" key="1">
    <citation type="submission" date="2014-04" db="EMBL/GenBank/DDBJ databases">
        <authorList>
            <consortium name="DOE Joint Genome Institute"/>
            <person name="Kuo A."/>
            <person name="Martino E."/>
            <person name="Perotto S."/>
            <person name="Kohler A."/>
            <person name="Nagy L.G."/>
            <person name="Floudas D."/>
            <person name="Copeland A."/>
            <person name="Barry K.W."/>
            <person name="Cichocki N."/>
            <person name="Veneault-Fourrey C."/>
            <person name="LaButti K."/>
            <person name="Lindquist E.A."/>
            <person name="Lipzen A."/>
            <person name="Lundell T."/>
            <person name="Morin E."/>
            <person name="Murat C."/>
            <person name="Sun H."/>
            <person name="Tunlid A."/>
            <person name="Henrissat B."/>
            <person name="Grigoriev I.V."/>
            <person name="Hibbett D.S."/>
            <person name="Martin F."/>
            <person name="Nordberg H.P."/>
            <person name="Cantor M.N."/>
            <person name="Hua S.X."/>
        </authorList>
    </citation>
    <scope>NUCLEOTIDE SEQUENCE [LARGE SCALE GENOMIC DNA]</scope>
    <source>
        <strain evidence="1 2">Zn</strain>
    </source>
</reference>
<accession>A0A0C3CYD0</accession>
<dbReference type="InParanoid" id="A0A0C3CYD0"/>
<dbReference type="AlphaFoldDB" id="A0A0C3CYD0"/>
<gene>
    <name evidence="1" type="ORF">OIDMADRAFT_34666</name>
</gene>
<evidence type="ECO:0000313" key="2">
    <source>
        <dbReference type="Proteomes" id="UP000054321"/>
    </source>
</evidence>
<proteinExistence type="predicted"/>
<evidence type="ECO:0008006" key="3">
    <source>
        <dbReference type="Google" id="ProtNLM"/>
    </source>
</evidence>
<dbReference type="Gene3D" id="3.80.10.10">
    <property type="entry name" value="Ribonuclease Inhibitor"/>
    <property type="match status" value="1"/>
</dbReference>
<evidence type="ECO:0000313" key="1">
    <source>
        <dbReference type="EMBL" id="KIM94652.1"/>
    </source>
</evidence>
<dbReference type="InterPro" id="IPR032675">
    <property type="entry name" value="LRR_dom_sf"/>
</dbReference>
<dbReference type="OrthoDB" id="3929397at2759"/>
<dbReference type="Proteomes" id="UP000054321">
    <property type="component" value="Unassembled WGS sequence"/>
</dbReference>
<dbReference type="EMBL" id="KN832889">
    <property type="protein sequence ID" value="KIM94652.1"/>
    <property type="molecule type" value="Genomic_DNA"/>
</dbReference>
<dbReference type="SUPFAM" id="SSF52047">
    <property type="entry name" value="RNI-like"/>
    <property type="match status" value="1"/>
</dbReference>
<sequence>MAASSPSYRVYDHRLEIHDLNKLYDVIDHFASNPDQELQVTDIDIGDELETSESDEDKMSDMEGPRGFDDTSRIIASIIDGIHSTGGLESFRWVRDVDEKGATREVCFWSNLWDTARTLKYLDIRFFEHELHRFANLTGDESIPRPPKFPALKSLRIDASGGHGDNGSMVDQILRNAPGLEELTLIFPGCDLEACRIKGITWEYTFPALKRFSISTYNSDNTALSKFLASHPTITTLDWNVDADEELILPPACLPNLRVLKLDSMDVLGALDAVSTAISISPRPIIRIGVEDCSHDSLSKVAVFAKTLKSLDLNIYVNELRPDSDSDEEIENKARNEEETAGLLHNILKNLLLQLHDLQELGFDLETGNTYISSGVRGKSEHPEPIGVKDLISILNILPPSTRIHTLRMSDSRGLKLPDEILNQFPDIPKSLEYLKWDTGKRAVLYRLERGAGKVRAVPFQVPVQNIHVQPETRQSA</sequence>
<dbReference type="HOGENOM" id="CLU_572505_0_0_1"/>
<keyword evidence="2" id="KW-1185">Reference proteome</keyword>